<dbReference type="Gene3D" id="3.40.50.300">
    <property type="entry name" value="P-loop containing nucleotide triphosphate hydrolases"/>
    <property type="match status" value="1"/>
</dbReference>
<gene>
    <name evidence="1" type="ORF">A2438_02540</name>
</gene>
<dbReference type="GO" id="GO:0006261">
    <property type="term" value="P:DNA-templated DNA replication"/>
    <property type="evidence" value="ECO:0007669"/>
    <property type="project" value="TreeGrafter"/>
</dbReference>
<dbReference type="InterPro" id="IPR050238">
    <property type="entry name" value="DNA_Rep/Repair_Clamp_Loader"/>
</dbReference>
<dbReference type="Proteomes" id="UP000179242">
    <property type="component" value="Unassembled WGS sequence"/>
</dbReference>
<dbReference type="SUPFAM" id="SSF52540">
    <property type="entry name" value="P-loop containing nucleoside triphosphate hydrolases"/>
    <property type="match status" value="1"/>
</dbReference>
<dbReference type="PANTHER" id="PTHR11669:SF8">
    <property type="entry name" value="DNA POLYMERASE III SUBUNIT DELTA"/>
    <property type="match status" value="1"/>
</dbReference>
<dbReference type="InterPro" id="IPR027417">
    <property type="entry name" value="P-loop_NTPase"/>
</dbReference>
<reference evidence="1 2" key="1">
    <citation type="journal article" date="2016" name="Nat. Commun.">
        <title>Thousands of microbial genomes shed light on interconnected biogeochemical processes in an aquifer system.</title>
        <authorList>
            <person name="Anantharaman K."/>
            <person name="Brown C.T."/>
            <person name="Hug L.A."/>
            <person name="Sharon I."/>
            <person name="Castelle C.J."/>
            <person name="Probst A.J."/>
            <person name="Thomas B.C."/>
            <person name="Singh A."/>
            <person name="Wilkins M.J."/>
            <person name="Karaoz U."/>
            <person name="Brodie E.L."/>
            <person name="Williams K.H."/>
            <person name="Hubbard S.S."/>
            <person name="Banfield J.F."/>
        </authorList>
    </citation>
    <scope>NUCLEOTIDE SEQUENCE [LARGE SCALE GENOMIC DNA]</scope>
</reference>
<dbReference type="PANTHER" id="PTHR11669">
    <property type="entry name" value="REPLICATION FACTOR C / DNA POLYMERASE III GAMMA-TAU SUBUNIT"/>
    <property type="match status" value="1"/>
</dbReference>
<dbReference type="AlphaFoldDB" id="A0A1F4U5J6"/>
<sequence length="232" mass="25934">MHQRIETILNGIVGSKRIANAYLFAGAPGSGKFEAALFMAQKLNSTGPDLIIIEKDETSLKIDQIRELKELTRYGPSQSDYLVVIVKDTETMGNEAAGSFLKQLEEPPSGTVFILLSASETALPQTIKSRCQKIVFPENPVPEVGEDAKEFYRKVREEDIAALFGGKLNEEFLNSLVLTCYNSIDYHDPDFGRHLKSIKAAQEISRDIKRRAGKKMASDILLLRLSEIWNKN</sequence>
<accession>A0A1F4U5J6</accession>
<proteinExistence type="predicted"/>
<protein>
    <recommendedName>
        <fullName evidence="3">AAA+ ATPase domain-containing protein</fullName>
    </recommendedName>
</protein>
<evidence type="ECO:0008006" key="3">
    <source>
        <dbReference type="Google" id="ProtNLM"/>
    </source>
</evidence>
<comment type="caution">
    <text evidence="1">The sequence shown here is derived from an EMBL/GenBank/DDBJ whole genome shotgun (WGS) entry which is preliminary data.</text>
</comment>
<dbReference type="Pfam" id="PF13177">
    <property type="entry name" value="DNA_pol3_delta2"/>
    <property type="match status" value="1"/>
</dbReference>
<dbReference type="EMBL" id="MEUJ01000004">
    <property type="protein sequence ID" value="OGC40147.1"/>
    <property type="molecule type" value="Genomic_DNA"/>
</dbReference>
<name>A0A1F4U5J6_UNCSA</name>
<evidence type="ECO:0000313" key="1">
    <source>
        <dbReference type="EMBL" id="OGC40147.1"/>
    </source>
</evidence>
<organism evidence="1 2">
    <name type="scientific">candidate division WOR-1 bacterium RIFOXYC2_FULL_46_14</name>
    <dbReference type="NCBI Taxonomy" id="1802587"/>
    <lineage>
        <taxon>Bacteria</taxon>
        <taxon>Bacillati</taxon>
        <taxon>Saganbacteria</taxon>
    </lineage>
</organism>
<evidence type="ECO:0000313" key="2">
    <source>
        <dbReference type="Proteomes" id="UP000179242"/>
    </source>
</evidence>